<name>A0A5N5T0G1_9CRUS</name>
<dbReference type="PRINTS" id="PR00722">
    <property type="entry name" value="CHYMOTRYPSIN"/>
</dbReference>
<evidence type="ECO:0000313" key="4">
    <source>
        <dbReference type="EMBL" id="KAB7499971.1"/>
    </source>
</evidence>
<dbReference type="SUPFAM" id="SSF50494">
    <property type="entry name" value="Trypsin-like serine proteases"/>
    <property type="match status" value="1"/>
</dbReference>
<dbReference type="Proteomes" id="UP000326759">
    <property type="component" value="Unassembled WGS sequence"/>
</dbReference>
<keyword evidence="5" id="KW-1185">Reference proteome</keyword>
<accession>A0A5N5T0G1</accession>
<dbReference type="AlphaFoldDB" id="A0A5N5T0G1"/>
<dbReference type="PROSITE" id="PS50240">
    <property type="entry name" value="TRYPSIN_DOM"/>
    <property type="match status" value="1"/>
</dbReference>
<dbReference type="InterPro" id="IPR018114">
    <property type="entry name" value="TRYPSIN_HIS"/>
</dbReference>
<dbReference type="OrthoDB" id="5918597at2759"/>
<dbReference type="InterPro" id="IPR001254">
    <property type="entry name" value="Trypsin_dom"/>
</dbReference>
<dbReference type="PANTHER" id="PTHR24253">
    <property type="entry name" value="TRANSMEMBRANE PROTEASE SERINE"/>
    <property type="match status" value="1"/>
</dbReference>
<keyword evidence="4" id="KW-0378">Hydrolase</keyword>
<dbReference type="FunFam" id="2.40.10.10:FF:000002">
    <property type="entry name" value="Transmembrane protease serine"/>
    <property type="match status" value="1"/>
</dbReference>
<evidence type="ECO:0000259" key="3">
    <source>
        <dbReference type="PROSITE" id="PS50240"/>
    </source>
</evidence>
<protein>
    <submittedName>
        <fullName evidence="4">Serine protease 44</fullName>
    </submittedName>
</protein>
<evidence type="ECO:0000256" key="1">
    <source>
        <dbReference type="ARBA" id="ARBA00023157"/>
    </source>
</evidence>
<feature type="domain" description="Peptidase S1" evidence="3">
    <location>
        <begin position="55"/>
        <end position="287"/>
    </location>
</feature>
<dbReference type="CDD" id="cd00190">
    <property type="entry name" value="Tryp_SPc"/>
    <property type="match status" value="1"/>
</dbReference>
<dbReference type="InterPro" id="IPR043504">
    <property type="entry name" value="Peptidase_S1_PA_chymotrypsin"/>
</dbReference>
<comment type="similarity">
    <text evidence="2">Belongs to the peptidase S1 family. CLIP subfamily.</text>
</comment>
<dbReference type="PROSITE" id="PS00134">
    <property type="entry name" value="TRYPSIN_HIS"/>
    <property type="match status" value="1"/>
</dbReference>
<organism evidence="4 5">
    <name type="scientific">Armadillidium nasatum</name>
    <dbReference type="NCBI Taxonomy" id="96803"/>
    <lineage>
        <taxon>Eukaryota</taxon>
        <taxon>Metazoa</taxon>
        <taxon>Ecdysozoa</taxon>
        <taxon>Arthropoda</taxon>
        <taxon>Crustacea</taxon>
        <taxon>Multicrustacea</taxon>
        <taxon>Malacostraca</taxon>
        <taxon>Eumalacostraca</taxon>
        <taxon>Peracarida</taxon>
        <taxon>Isopoda</taxon>
        <taxon>Oniscidea</taxon>
        <taxon>Crinocheta</taxon>
        <taxon>Armadillidiidae</taxon>
        <taxon>Armadillidium</taxon>
    </lineage>
</organism>
<keyword evidence="1" id="KW-1015">Disulfide bond</keyword>
<keyword evidence="4" id="KW-0645">Protease</keyword>
<sequence length="296" mass="32584">MEYWTCITSGGQVYSYCGLSASSVCCFVALNAKPVGILPVSNRVKTCGKKGADNAKDGQAEMSEWPWHVALLEGSEDLYLCGASLLDEWWVMTAAHCVDEYLPYDAATGSLKVRLGEYDVSTTAEPLKHEDLTTYHSLTTSLSFQIERSVKQKPNIEVVCMPKANDFVPGKPNKCYITGWGRKDEVSEHSVVLKEIKVPLWDNRECQNALKLQFGTSYNLPNTAICAGSEGNDACDGDGGGPLVCEKDGHWYQVGIISFGIGCGRKNTPGVYTRVEAFKDWIQEVTQKKSHDHNHA</sequence>
<dbReference type="Pfam" id="PF00089">
    <property type="entry name" value="Trypsin"/>
    <property type="match status" value="1"/>
</dbReference>
<evidence type="ECO:0000313" key="5">
    <source>
        <dbReference type="Proteomes" id="UP000326759"/>
    </source>
</evidence>
<dbReference type="InterPro" id="IPR001314">
    <property type="entry name" value="Peptidase_S1A"/>
</dbReference>
<dbReference type="InterPro" id="IPR009003">
    <property type="entry name" value="Peptidase_S1_PA"/>
</dbReference>
<dbReference type="SMART" id="SM00020">
    <property type="entry name" value="Tryp_SPc"/>
    <property type="match status" value="1"/>
</dbReference>
<evidence type="ECO:0000256" key="2">
    <source>
        <dbReference type="ARBA" id="ARBA00024195"/>
    </source>
</evidence>
<gene>
    <name evidence="4" type="ORF">Anas_03490</name>
</gene>
<dbReference type="PANTHER" id="PTHR24253:SF153">
    <property type="entry name" value="SERINE PROTEASE HEPSIN"/>
    <property type="match status" value="1"/>
</dbReference>
<dbReference type="GO" id="GO:0004252">
    <property type="term" value="F:serine-type endopeptidase activity"/>
    <property type="evidence" value="ECO:0007669"/>
    <property type="project" value="InterPro"/>
</dbReference>
<dbReference type="EMBL" id="SEYY01015847">
    <property type="protein sequence ID" value="KAB7499971.1"/>
    <property type="molecule type" value="Genomic_DNA"/>
</dbReference>
<dbReference type="Gene3D" id="2.40.10.10">
    <property type="entry name" value="Trypsin-like serine proteases"/>
    <property type="match status" value="2"/>
</dbReference>
<dbReference type="GO" id="GO:0006508">
    <property type="term" value="P:proteolysis"/>
    <property type="evidence" value="ECO:0007669"/>
    <property type="project" value="UniProtKB-KW"/>
</dbReference>
<reference evidence="4 5" key="1">
    <citation type="journal article" date="2019" name="PLoS Biol.">
        <title>Sex chromosomes control vertical transmission of feminizing Wolbachia symbionts in an isopod.</title>
        <authorList>
            <person name="Becking T."/>
            <person name="Chebbi M.A."/>
            <person name="Giraud I."/>
            <person name="Moumen B."/>
            <person name="Laverre T."/>
            <person name="Caubet Y."/>
            <person name="Peccoud J."/>
            <person name="Gilbert C."/>
            <person name="Cordaux R."/>
        </authorList>
    </citation>
    <scope>NUCLEOTIDE SEQUENCE [LARGE SCALE GENOMIC DNA]</scope>
    <source>
        <strain evidence="4">ANa2</strain>
        <tissue evidence="4">Whole body excluding digestive tract and cuticle</tissue>
    </source>
</reference>
<comment type="caution">
    <text evidence="4">The sequence shown here is derived from an EMBL/GenBank/DDBJ whole genome shotgun (WGS) entry which is preliminary data.</text>
</comment>
<proteinExistence type="inferred from homology"/>